<dbReference type="Proteomes" id="UP000276128">
    <property type="component" value="Unassembled WGS sequence"/>
</dbReference>
<dbReference type="OrthoDB" id="2380468at2"/>
<evidence type="ECO:0000256" key="1">
    <source>
        <dbReference type="ARBA" id="ARBA00004635"/>
    </source>
</evidence>
<dbReference type="Pfam" id="PF05504">
    <property type="entry name" value="Spore_GerAC"/>
    <property type="match status" value="1"/>
</dbReference>
<evidence type="ECO:0000256" key="6">
    <source>
        <dbReference type="ARBA" id="ARBA00023139"/>
    </source>
</evidence>
<evidence type="ECO:0000256" key="3">
    <source>
        <dbReference type="ARBA" id="ARBA00022544"/>
    </source>
</evidence>
<gene>
    <name evidence="10" type="ORF">EJQ19_03560</name>
</gene>
<evidence type="ECO:0000256" key="2">
    <source>
        <dbReference type="ARBA" id="ARBA00007886"/>
    </source>
</evidence>
<protein>
    <submittedName>
        <fullName evidence="10">Ger(X)C family spore germination protein</fullName>
    </submittedName>
</protein>
<keyword evidence="11" id="KW-1185">Reference proteome</keyword>
<dbReference type="EMBL" id="RXHU01000012">
    <property type="protein sequence ID" value="RTE11139.1"/>
    <property type="molecule type" value="Genomic_DNA"/>
</dbReference>
<keyword evidence="3" id="KW-0309">Germination</keyword>
<dbReference type="InterPro" id="IPR008844">
    <property type="entry name" value="Spore_GerAC-like"/>
</dbReference>
<evidence type="ECO:0000259" key="9">
    <source>
        <dbReference type="Pfam" id="PF25198"/>
    </source>
</evidence>
<dbReference type="InterPro" id="IPR046953">
    <property type="entry name" value="Spore_GerAC-like_C"/>
</dbReference>
<reference evidence="10 11" key="1">
    <citation type="submission" date="2018-12" db="EMBL/GenBank/DDBJ databases">
        <title>Bacillus ochoae sp. nov., Paenibacillus whitsoniae sp. nov., Paenibacillus spiritus sp. nov. Isolated from the Mars Exploration Rover during spacecraft assembly.</title>
        <authorList>
            <person name="Seuylemezian A."/>
            <person name="Vaishampayan P."/>
        </authorList>
    </citation>
    <scope>NUCLEOTIDE SEQUENCE [LARGE SCALE GENOMIC DNA]</scope>
    <source>
        <strain evidence="10 11">MER 54</strain>
    </source>
</reference>
<dbReference type="AlphaFoldDB" id="A0A3S0BPC4"/>
<comment type="caution">
    <text evidence="10">The sequence shown here is derived from an EMBL/GenBank/DDBJ whole genome shotgun (WGS) entry which is preliminary data.</text>
</comment>
<evidence type="ECO:0000313" key="10">
    <source>
        <dbReference type="EMBL" id="RTE11139.1"/>
    </source>
</evidence>
<evidence type="ECO:0000256" key="7">
    <source>
        <dbReference type="ARBA" id="ARBA00023288"/>
    </source>
</evidence>
<dbReference type="Gene3D" id="3.30.300.210">
    <property type="entry name" value="Nutrient germinant receptor protein C, domain 3"/>
    <property type="match status" value="1"/>
</dbReference>
<dbReference type="RefSeq" id="WP_126139821.1">
    <property type="nucleotide sequence ID" value="NZ_RXHU01000012.1"/>
</dbReference>
<dbReference type="GO" id="GO:0009847">
    <property type="term" value="P:spore germination"/>
    <property type="evidence" value="ECO:0007669"/>
    <property type="project" value="InterPro"/>
</dbReference>
<proteinExistence type="inferred from homology"/>
<dbReference type="GO" id="GO:0016020">
    <property type="term" value="C:membrane"/>
    <property type="evidence" value="ECO:0007669"/>
    <property type="project" value="UniProtKB-SubCell"/>
</dbReference>
<dbReference type="PANTHER" id="PTHR35789:SF1">
    <property type="entry name" value="SPORE GERMINATION PROTEIN B3"/>
    <property type="match status" value="1"/>
</dbReference>
<evidence type="ECO:0000313" key="11">
    <source>
        <dbReference type="Proteomes" id="UP000276128"/>
    </source>
</evidence>
<keyword evidence="6" id="KW-0564">Palmitate</keyword>
<dbReference type="InterPro" id="IPR038501">
    <property type="entry name" value="Spore_GerAC_C_sf"/>
</dbReference>
<feature type="domain" description="Spore germination protein N-terminal" evidence="9">
    <location>
        <begin position="25"/>
        <end position="198"/>
    </location>
</feature>
<evidence type="ECO:0000259" key="8">
    <source>
        <dbReference type="Pfam" id="PF05504"/>
    </source>
</evidence>
<comment type="similarity">
    <text evidence="2">Belongs to the GerABKC lipoprotein family.</text>
</comment>
<dbReference type="Pfam" id="PF25198">
    <property type="entry name" value="Spore_GerAC_N"/>
    <property type="match status" value="1"/>
</dbReference>
<sequence length="387" mass="44301">MLGRIAGKGVFIVLCLPLLLTGCWDMKTIQDVNYMTAIGFDYQDGQYIVYGQMLSFANVAKQEGQTTQAPKIWVGKGAGETVSAAYNNLYRTAQQRVFWGHVGAYLFSQSAIEKAGLRFTDGSIRFNETRYTQWIYTTNEPILDLLNIIPFFDVSPMNSILMQPEENYRQHSMVAPLRLYKVSSQLREPGNTVNIPMLGVDRTTWYENKKEDPKLRVEGIVALTKMPHFAVLSFDRLVGLRWMNNETVRTTLPVHQNGKAVGVIRIEKPRASVKPRFTENQVYFDVQLKGKAIVAEVLKYVPEPELTKLIEEEIKKDIRYTFSEGRKIDADVYSFEHVLYHDRFPDWARLTNKGTKALSDFELGDIQVNVHIVHSGMLRLKRGEGQY</sequence>
<dbReference type="PANTHER" id="PTHR35789">
    <property type="entry name" value="SPORE GERMINATION PROTEIN B3"/>
    <property type="match status" value="1"/>
</dbReference>
<keyword evidence="4" id="KW-0732">Signal</keyword>
<keyword evidence="7" id="KW-0449">Lipoprotein</keyword>
<dbReference type="PROSITE" id="PS51257">
    <property type="entry name" value="PROKAR_LIPOPROTEIN"/>
    <property type="match status" value="1"/>
</dbReference>
<feature type="domain" description="Spore germination GerAC-like C-terminal" evidence="8">
    <location>
        <begin position="236"/>
        <end position="376"/>
    </location>
</feature>
<organism evidence="10 11">
    <name type="scientific">Paenibacillus whitsoniae</name>
    <dbReference type="NCBI Taxonomy" id="2496558"/>
    <lineage>
        <taxon>Bacteria</taxon>
        <taxon>Bacillati</taxon>
        <taxon>Bacillota</taxon>
        <taxon>Bacilli</taxon>
        <taxon>Bacillales</taxon>
        <taxon>Paenibacillaceae</taxon>
        <taxon>Paenibacillus</taxon>
    </lineage>
</organism>
<dbReference type="InterPro" id="IPR057336">
    <property type="entry name" value="GerAC_N"/>
</dbReference>
<keyword evidence="5" id="KW-0472">Membrane</keyword>
<accession>A0A3S0BPC4</accession>
<evidence type="ECO:0000256" key="4">
    <source>
        <dbReference type="ARBA" id="ARBA00022729"/>
    </source>
</evidence>
<name>A0A3S0BPC4_9BACL</name>
<comment type="subcellular location">
    <subcellularLocation>
        <location evidence="1">Membrane</location>
        <topology evidence="1">Lipid-anchor</topology>
    </subcellularLocation>
</comment>
<dbReference type="NCBIfam" id="TIGR02887">
    <property type="entry name" value="spore_ger_x_C"/>
    <property type="match status" value="1"/>
</dbReference>
<evidence type="ECO:0000256" key="5">
    <source>
        <dbReference type="ARBA" id="ARBA00023136"/>
    </source>
</evidence>